<organism evidence="1 2">
    <name type="scientific">Azospirillum oryzae</name>
    <dbReference type="NCBI Taxonomy" id="286727"/>
    <lineage>
        <taxon>Bacteria</taxon>
        <taxon>Pseudomonadati</taxon>
        <taxon>Pseudomonadota</taxon>
        <taxon>Alphaproteobacteria</taxon>
        <taxon>Rhodospirillales</taxon>
        <taxon>Azospirillaceae</taxon>
        <taxon>Azospirillum</taxon>
    </lineage>
</organism>
<proteinExistence type="predicted"/>
<protein>
    <submittedName>
        <fullName evidence="1">Uncharacterized protein</fullName>
    </submittedName>
</protein>
<dbReference type="RefSeq" id="WP_149200294.1">
    <property type="nucleotide sequence ID" value="NZ_BSOV01000065.1"/>
</dbReference>
<reference evidence="1 2" key="1">
    <citation type="submission" date="2020-06" db="EMBL/GenBank/DDBJ databases">
        <title>Complete genome of Azosprillum oryzae KACC14407.</title>
        <authorList>
            <person name="Kim M."/>
            <person name="Park Y.-J."/>
            <person name="Shin J.-H."/>
        </authorList>
    </citation>
    <scope>NUCLEOTIDE SEQUENCE [LARGE SCALE GENOMIC DNA]</scope>
    <source>
        <strain evidence="1 2">KACC 14407</strain>
        <plasmid evidence="1 2">unnamed1</plasmid>
    </source>
</reference>
<name>A0A6N1ABE4_9PROT</name>
<sequence length="95" mass="9993">MQTTRQPYEFLVRWDHTGRLCGAHAQFRYITTADDGTMIGEFIGAAEPVAVAGSAGFPLTDILSPLQAAALAERDALAERLAELTASGADSPATA</sequence>
<dbReference type="KEGG" id="aoz:HUE56_00470"/>
<gene>
    <name evidence="1" type="ORF">HUE56_00470</name>
</gene>
<keyword evidence="1" id="KW-0614">Plasmid</keyword>
<evidence type="ECO:0000313" key="2">
    <source>
        <dbReference type="Proteomes" id="UP000509702"/>
    </source>
</evidence>
<keyword evidence="2" id="KW-1185">Reference proteome</keyword>
<dbReference type="Proteomes" id="UP000509702">
    <property type="component" value="Plasmid unnamed1"/>
</dbReference>
<accession>A0A6N1ABE4</accession>
<geneLocation type="plasmid" evidence="1 2">
    <name>unnamed1</name>
</geneLocation>
<dbReference type="AlphaFoldDB" id="A0A6N1ABE4"/>
<dbReference type="EMBL" id="CP054615">
    <property type="protein sequence ID" value="QKS49021.1"/>
    <property type="molecule type" value="Genomic_DNA"/>
</dbReference>
<dbReference type="OrthoDB" id="7307939at2"/>
<evidence type="ECO:0000313" key="1">
    <source>
        <dbReference type="EMBL" id="QKS49021.1"/>
    </source>
</evidence>